<dbReference type="AlphaFoldDB" id="A0A6G1CHA9"/>
<feature type="compositionally biased region" description="Low complexity" evidence="1">
    <location>
        <begin position="126"/>
        <end position="138"/>
    </location>
</feature>
<dbReference type="EMBL" id="SPHZ02000009">
    <property type="protein sequence ID" value="KAF0899559.1"/>
    <property type="molecule type" value="Genomic_DNA"/>
</dbReference>
<evidence type="ECO:0000313" key="3">
    <source>
        <dbReference type="Proteomes" id="UP000479710"/>
    </source>
</evidence>
<feature type="region of interest" description="Disordered" evidence="1">
    <location>
        <begin position="1"/>
        <end position="33"/>
    </location>
</feature>
<dbReference type="Proteomes" id="UP000479710">
    <property type="component" value="Unassembled WGS sequence"/>
</dbReference>
<protein>
    <submittedName>
        <fullName evidence="2">Uncharacterized protein</fullName>
    </submittedName>
</protein>
<name>A0A6G1CHA9_9ORYZ</name>
<feature type="compositionally biased region" description="Basic and acidic residues" evidence="1">
    <location>
        <begin position="15"/>
        <end position="28"/>
    </location>
</feature>
<comment type="caution">
    <text evidence="2">The sequence shown here is derived from an EMBL/GenBank/DDBJ whole genome shotgun (WGS) entry which is preliminary data.</text>
</comment>
<organism evidence="2 3">
    <name type="scientific">Oryza meyeriana var. granulata</name>
    <dbReference type="NCBI Taxonomy" id="110450"/>
    <lineage>
        <taxon>Eukaryota</taxon>
        <taxon>Viridiplantae</taxon>
        <taxon>Streptophyta</taxon>
        <taxon>Embryophyta</taxon>
        <taxon>Tracheophyta</taxon>
        <taxon>Spermatophyta</taxon>
        <taxon>Magnoliopsida</taxon>
        <taxon>Liliopsida</taxon>
        <taxon>Poales</taxon>
        <taxon>Poaceae</taxon>
        <taxon>BOP clade</taxon>
        <taxon>Oryzoideae</taxon>
        <taxon>Oryzeae</taxon>
        <taxon>Oryzinae</taxon>
        <taxon>Oryza</taxon>
        <taxon>Oryza meyeriana</taxon>
    </lineage>
</organism>
<proteinExistence type="predicted"/>
<sequence length="145" mass="15092">MPPAAEPERSAPAWELRRGDGHAGEARPPRSPVELEFARLTGFSPPPSPSPDDASAFAPGHRHLAISTTPDLEPADSMSVDLGIGLKRSRRQGGGDGSLCTSMVQLRRGWWKGPVEGSTGDGEVHAATGSAARSSRAAIVGCSSR</sequence>
<feature type="region of interest" description="Disordered" evidence="1">
    <location>
        <begin position="113"/>
        <end position="145"/>
    </location>
</feature>
<accession>A0A6G1CHA9</accession>
<evidence type="ECO:0000313" key="2">
    <source>
        <dbReference type="EMBL" id="KAF0899559.1"/>
    </source>
</evidence>
<gene>
    <name evidence="2" type="ORF">E2562_020765</name>
</gene>
<reference evidence="2 3" key="1">
    <citation type="submission" date="2019-11" db="EMBL/GenBank/DDBJ databases">
        <title>Whole genome sequence of Oryza granulata.</title>
        <authorList>
            <person name="Li W."/>
        </authorList>
    </citation>
    <scope>NUCLEOTIDE SEQUENCE [LARGE SCALE GENOMIC DNA]</scope>
    <source>
        <strain evidence="3">cv. Menghai</strain>
        <tissue evidence="2">Leaf</tissue>
    </source>
</reference>
<keyword evidence="3" id="KW-1185">Reference proteome</keyword>
<evidence type="ECO:0000256" key="1">
    <source>
        <dbReference type="SAM" id="MobiDB-lite"/>
    </source>
</evidence>